<dbReference type="SUPFAM" id="SSF90123">
    <property type="entry name" value="ABC transporter transmembrane region"/>
    <property type="match status" value="1"/>
</dbReference>
<dbReference type="EMBL" id="JNBS01000373">
    <property type="protein sequence ID" value="OQS06111.1"/>
    <property type="molecule type" value="Genomic_DNA"/>
</dbReference>
<dbReference type="InterPro" id="IPR036640">
    <property type="entry name" value="ABC1_TM_sf"/>
</dbReference>
<dbReference type="OrthoDB" id="6782173at2759"/>
<proteinExistence type="predicted"/>
<keyword evidence="6 12" id="KW-0067">ATP-binding</keyword>
<evidence type="ECO:0000256" key="8">
    <source>
        <dbReference type="ARBA" id="ARBA00023136"/>
    </source>
</evidence>
<feature type="non-terminal residue" evidence="12">
    <location>
        <position position="393"/>
    </location>
</feature>
<evidence type="ECO:0000256" key="1">
    <source>
        <dbReference type="ARBA" id="ARBA00004127"/>
    </source>
</evidence>
<keyword evidence="4" id="KW-0677">Repeat</keyword>
<dbReference type="AlphaFoldDB" id="A0A1W0A7G3"/>
<evidence type="ECO:0000313" key="12">
    <source>
        <dbReference type="EMBL" id="OQS06111.1"/>
    </source>
</evidence>
<feature type="compositionally biased region" description="Pro residues" evidence="9">
    <location>
        <begin position="273"/>
        <end position="290"/>
    </location>
</feature>
<evidence type="ECO:0000256" key="6">
    <source>
        <dbReference type="ARBA" id="ARBA00022840"/>
    </source>
</evidence>
<sequence length="393" mass="44370">MTKYQSIDDHRSVHPILKASNFSLVFFRWANGLMSQAQRAPLDAKDLWPLSYDNQCKHISDKFEAKFKQTKSIVTTFLSIFGWRFLFIGQLQLITVACTLYGPYVLYLVLGEMEGDKKQENVSMLWQLIISLFFVKVFQAFLSSHTAFQNDTIVLRFTSAVQQLIFQKALTLDAKAQKEKTPSAVVNLFTSDINWIISCSYYTHQIWIIPIQITVILYFLYNLLGSAAFIGAGIIVFTLFLNNMLITAQRSVWKHFMHFKERRMEALTDMFSPKPPSPVRTPKVPTPEPSPKSTTNSSSKKEDDGETEISHSASSPKVVDPFEVARNDAMAARSSEMRELSKSFTVSAGVTALLYSAPILVTTASLAFYTLVLEQSITAAKVFTALALFRSLR</sequence>
<dbReference type="GO" id="GO:0016020">
    <property type="term" value="C:membrane"/>
    <property type="evidence" value="ECO:0007669"/>
    <property type="project" value="InterPro"/>
</dbReference>
<dbReference type="PROSITE" id="PS50929">
    <property type="entry name" value="ABC_TM1F"/>
    <property type="match status" value="1"/>
</dbReference>
<evidence type="ECO:0000256" key="7">
    <source>
        <dbReference type="ARBA" id="ARBA00022989"/>
    </source>
</evidence>
<evidence type="ECO:0000256" key="9">
    <source>
        <dbReference type="SAM" id="MobiDB-lite"/>
    </source>
</evidence>
<dbReference type="Gene3D" id="1.20.1560.10">
    <property type="entry name" value="ABC transporter type 1, transmembrane domain"/>
    <property type="match status" value="1"/>
</dbReference>
<dbReference type="Proteomes" id="UP000243217">
    <property type="component" value="Unassembled WGS sequence"/>
</dbReference>
<gene>
    <name evidence="12" type="ORF">THRCLA_01835</name>
</gene>
<keyword evidence="3 10" id="KW-0812">Transmembrane</keyword>
<evidence type="ECO:0000256" key="5">
    <source>
        <dbReference type="ARBA" id="ARBA00022741"/>
    </source>
</evidence>
<feature type="domain" description="ABC transmembrane type-1" evidence="11">
    <location>
        <begin position="91"/>
        <end position="272"/>
    </location>
</feature>
<keyword evidence="2" id="KW-0813">Transport</keyword>
<dbReference type="GO" id="GO:0005524">
    <property type="term" value="F:ATP binding"/>
    <property type="evidence" value="ECO:0007669"/>
    <property type="project" value="UniProtKB-KW"/>
</dbReference>
<feature type="transmembrane region" description="Helical" evidence="10">
    <location>
        <begin position="81"/>
        <end position="104"/>
    </location>
</feature>
<keyword evidence="13" id="KW-1185">Reference proteome</keyword>
<dbReference type="GO" id="GO:0012505">
    <property type="term" value="C:endomembrane system"/>
    <property type="evidence" value="ECO:0007669"/>
    <property type="project" value="UniProtKB-SubCell"/>
</dbReference>
<keyword evidence="5" id="KW-0547">Nucleotide-binding</keyword>
<dbReference type="InterPro" id="IPR044746">
    <property type="entry name" value="ABCC_6TM_D1"/>
</dbReference>
<name>A0A1W0A7G3_9STRA</name>
<evidence type="ECO:0000256" key="3">
    <source>
        <dbReference type="ARBA" id="ARBA00022692"/>
    </source>
</evidence>
<protein>
    <submittedName>
        <fullName evidence="12">ATP-binding Cassette (ABC) Superfamily</fullName>
    </submittedName>
</protein>
<evidence type="ECO:0000259" key="11">
    <source>
        <dbReference type="PROSITE" id="PS50929"/>
    </source>
</evidence>
<dbReference type="PANTHER" id="PTHR24223">
    <property type="entry name" value="ATP-BINDING CASSETTE SUB-FAMILY C"/>
    <property type="match status" value="1"/>
</dbReference>
<feature type="transmembrane region" description="Helical" evidence="10">
    <location>
        <begin position="124"/>
        <end position="142"/>
    </location>
</feature>
<evidence type="ECO:0000256" key="4">
    <source>
        <dbReference type="ARBA" id="ARBA00022737"/>
    </source>
</evidence>
<evidence type="ECO:0000256" key="2">
    <source>
        <dbReference type="ARBA" id="ARBA00022448"/>
    </source>
</evidence>
<dbReference type="GO" id="GO:0140359">
    <property type="term" value="F:ABC-type transporter activity"/>
    <property type="evidence" value="ECO:0007669"/>
    <property type="project" value="InterPro"/>
</dbReference>
<dbReference type="STRING" id="74557.A0A1W0A7G3"/>
<accession>A0A1W0A7G3</accession>
<keyword evidence="7 10" id="KW-1133">Transmembrane helix</keyword>
<feature type="region of interest" description="Disordered" evidence="9">
    <location>
        <begin position="269"/>
        <end position="315"/>
    </location>
</feature>
<comment type="caution">
    <text evidence="12">The sequence shown here is derived from an EMBL/GenBank/DDBJ whole genome shotgun (WGS) entry which is preliminary data.</text>
</comment>
<dbReference type="CDD" id="cd18579">
    <property type="entry name" value="ABC_6TM_ABCC_D1"/>
    <property type="match status" value="1"/>
</dbReference>
<evidence type="ECO:0000256" key="10">
    <source>
        <dbReference type="SAM" id="Phobius"/>
    </source>
</evidence>
<dbReference type="PANTHER" id="PTHR24223:SF443">
    <property type="entry name" value="MULTIDRUG-RESISTANCE LIKE PROTEIN 1, ISOFORM I"/>
    <property type="match status" value="1"/>
</dbReference>
<dbReference type="InterPro" id="IPR011527">
    <property type="entry name" value="ABC1_TM_dom"/>
</dbReference>
<evidence type="ECO:0000313" key="13">
    <source>
        <dbReference type="Proteomes" id="UP000243217"/>
    </source>
</evidence>
<keyword evidence="8 10" id="KW-0472">Membrane</keyword>
<reference evidence="12 13" key="1">
    <citation type="journal article" date="2014" name="Genome Biol. Evol.">
        <title>The secreted proteins of Achlya hypogyna and Thraustotheca clavata identify the ancestral oomycete secretome and reveal gene acquisitions by horizontal gene transfer.</title>
        <authorList>
            <person name="Misner I."/>
            <person name="Blouin N."/>
            <person name="Leonard G."/>
            <person name="Richards T.A."/>
            <person name="Lane C.E."/>
        </authorList>
    </citation>
    <scope>NUCLEOTIDE SEQUENCE [LARGE SCALE GENOMIC DNA]</scope>
    <source>
        <strain evidence="12 13">ATCC 34112</strain>
    </source>
</reference>
<dbReference type="InterPro" id="IPR050173">
    <property type="entry name" value="ABC_transporter_C-like"/>
</dbReference>
<comment type="subcellular location">
    <subcellularLocation>
        <location evidence="1">Endomembrane system</location>
        <topology evidence="1">Multi-pass membrane protein</topology>
    </subcellularLocation>
</comment>
<organism evidence="12 13">
    <name type="scientific">Thraustotheca clavata</name>
    <dbReference type="NCBI Taxonomy" id="74557"/>
    <lineage>
        <taxon>Eukaryota</taxon>
        <taxon>Sar</taxon>
        <taxon>Stramenopiles</taxon>
        <taxon>Oomycota</taxon>
        <taxon>Saprolegniomycetes</taxon>
        <taxon>Saprolegniales</taxon>
        <taxon>Achlyaceae</taxon>
        <taxon>Thraustotheca</taxon>
    </lineage>
</organism>